<dbReference type="EMBL" id="CP108110">
    <property type="protein sequence ID" value="WUQ85957.1"/>
    <property type="molecule type" value="Genomic_DNA"/>
</dbReference>
<name>A0ABZ1U441_9ACTN</name>
<feature type="region of interest" description="Disordered" evidence="1">
    <location>
        <begin position="184"/>
        <end position="208"/>
    </location>
</feature>
<protein>
    <submittedName>
        <fullName evidence="3">CU044_5270 family protein</fullName>
    </submittedName>
</protein>
<accession>A0ABZ1U441</accession>
<feature type="region of interest" description="Disordered" evidence="1">
    <location>
        <begin position="73"/>
        <end position="100"/>
    </location>
</feature>
<reference evidence="3" key="1">
    <citation type="submission" date="2022-10" db="EMBL/GenBank/DDBJ databases">
        <title>The complete genomes of actinobacterial strains from the NBC collection.</title>
        <authorList>
            <person name="Joergensen T.S."/>
            <person name="Alvarez Arevalo M."/>
            <person name="Sterndorff E.B."/>
            <person name="Faurdal D."/>
            <person name="Vuksanovic O."/>
            <person name="Mourched A.-S."/>
            <person name="Charusanti P."/>
            <person name="Shaw S."/>
            <person name="Blin K."/>
            <person name="Weber T."/>
        </authorList>
    </citation>
    <scope>NUCLEOTIDE SEQUENCE</scope>
    <source>
        <strain evidence="3">NBC_00222</strain>
    </source>
</reference>
<sequence length="361" mass="37957">MNEHERAELARLLPPPARPELSSDRHRLLRGHLMSEIRDTKPARVRRGKLGWVAIPALAGGLALAMVLPGGGDGAASKAPLSQQQSGQQVQGEQPAENGSTTLNVAPVAAVQLLTQAADTAAGKPDPKPGKNQFVYVDSLVSFAGTDLATGETKVDAPHRRQIWLSVDGSQWGVLKEEGKFGKGEAAAKEGDKRPAPSPDGGLWLDPTKKPSIGAPTYNYLAGLPTDPDALLKKIYAETKGQGRTPDQEAFVTIGDLLREQIAPPAVSAALYRAAAKIPGVTAVADSADASGRHGVAVAHVDSGVRTEWIFDPKSHEFLGEREVVVTDGDFGKAGTVIGHTAVLSRSITDKPGDEPKQTNA</sequence>
<keyword evidence="2" id="KW-1133">Transmembrane helix</keyword>
<proteinExistence type="predicted"/>
<gene>
    <name evidence="3" type="ORF">OHA16_25110</name>
</gene>
<dbReference type="Proteomes" id="UP001432222">
    <property type="component" value="Chromosome"/>
</dbReference>
<evidence type="ECO:0000313" key="3">
    <source>
        <dbReference type="EMBL" id="WUQ85957.1"/>
    </source>
</evidence>
<organism evidence="3 4">
    <name type="scientific">Kitasatospora purpeofusca</name>
    <dbReference type="NCBI Taxonomy" id="67352"/>
    <lineage>
        <taxon>Bacteria</taxon>
        <taxon>Bacillati</taxon>
        <taxon>Actinomycetota</taxon>
        <taxon>Actinomycetes</taxon>
        <taxon>Kitasatosporales</taxon>
        <taxon>Streptomycetaceae</taxon>
        <taxon>Kitasatospora</taxon>
    </lineage>
</organism>
<feature type="transmembrane region" description="Helical" evidence="2">
    <location>
        <begin position="50"/>
        <end position="68"/>
    </location>
</feature>
<evidence type="ECO:0000313" key="4">
    <source>
        <dbReference type="Proteomes" id="UP001432222"/>
    </source>
</evidence>
<dbReference type="NCBIfam" id="NF038083">
    <property type="entry name" value="CU044_5270_fam"/>
    <property type="match status" value="1"/>
</dbReference>
<evidence type="ECO:0000256" key="1">
    <source>
        <dbReference type="SAM" id="MobiDB-lite"/>
    </source>
</evidence>
<keyword evidence="2" id="KW-0812">Transmembrane</keyword>
<feature type="compositionally biased region" description="Low complexity" evidence="1">
    <location>
        <begin position="82"/>
        <end position="94"/>
    </location>
</feature>
<feature type="compositionally biased region" description="Basic and acidic residues" evidence="1">
    <location>
        <begin position="184"/>
        <end position="195"/>
    </location>
</feature>
<keyword evidence="4" id="KW-1185">Reference proteome</keyword>
<dbReference type="RefSeq" id="WP_328956627.1">
    <property type="nucleotide sequence ID" value="NZ_CP108110.1"/>
</dbReference>
<dbReference type="InterPro" id="IPR047789">
    <property type="entry name" value="CU044_5270-like"/>
</dbReference>
<keyword evidence="2" id="KW-0472">Membrane</keyword>
<evidence type="ECO:0000256" key="2">
    <source>
        <dbReference type="SAM" id="Phobius"/>
    </source>
</evidence>
<feature type="region of interest" description="Disordered" evidence="1">
    <location>
        <begin position="1"/>
        <end position="25"/>
    </location>
</feature>